<feature type="domain" description="HTH cro/C1-type" evidence="1">
    <location>
        <begin position="11"/>
        <end position="65"/>
    </location>
</feature>
<comment type="caution">
    <text evidence="2">The sequence shown here is derived from an EMBL/GenBank/DDBJ whole genome shotgun (WGS) entry which is preliminary data.</text>
</comment>
<organism evidence="2 3">
    <name type="scientific">Govanella unica</name>
    <dbReference type="NCBI Taxonomy" id="2975056"/>
    <lineage>
        <taxon>Bacteria</taxon>
        <taxon>Pseudomonadati</taxon>
        <taxon>Pseudomonadota</taxon>
        <taxon>Alphaproteobacteria</taxon>
        <taxon>Emcibacterales</taxon>
        <taxon>Govanellaceae</taxon>
        <taxon>Govanella</taxon>
    </lineage>
</organism>
<dbReference type="Pfam" id="PF01381">
    <property type="entry name" value="HTH_3"/>
    <property type="match status" value="1"/>
</dbReference>
<gene>
    <name evidence="2" type="ORF">NYP16_00905</name>
</gene>
<keyword evidence="3" id="KW-1185">Reference proteome</keyword>
<dbReference type="RefSeq" id="WP_274942223.1">
    <property type="nucleotide sequence ID" value="NZ_JANWOI010000001.1"/>
</dbReference>
<reference evidence="2" key="2">
    <citation type="journal article" date="2023" name="Syst. Appl. Microbiol.">
        <title>Govania unica gen. nov., sp. nov., a rare biosphere bacterium that represents a novel family in the class Alphaproteobacteria.</title>
        <authorList>
            <person name="Vandamme P."/>
            <person name="Peeters C."/>
            <person name="Hettiarachchi A."/>
            <person name="Cnockaert M."/>
            <person name="Carlier A."/>
        </authorList>
    </citation>
    <scope>NUCLEOTIDE SEQUENCE</scope>
    <source>
        <strain evidence="2">LMG 31809</strain>
    </source>
</reference>
<dbReference type="InterPro" id="IPR001387">
    <property type="entry name" value="Cro/C1-type_HTH"/>
</dbReference>
<dbReference type="CDD" id="cd00093">
    <property type="entry name" value="HTH_XRE"/>
    <property type="match status" value="1"/>
</dbReference>
<sequence length="272" mass="30322">MTTLDTIGGRLRHAREQAGFSRRTLADRSKVSERTIEHYEKGTAEASVEKLRVLGEALNISLPWLVSGDESEAAPVDGMELPENPADLIEDQEEEDIGEAEQIELLLEEIDRMRAEGFSNYQRRLAAVVDDIRDLFRYLEPAELVSLGERRGLAVVEAHSAKQIAALFARKVVAEDILGFDDNDDQRVMAEAICKELVERVLDTALIGSDLYAVKLDQLAAFADKNDISPGRFLFFGWRGQAEIVPSVREKYRQDAKKGAVSFAASKRRGNS</sequence>
<dbReference type="GO" id="GO:0003677">
    <property type="term" value="F:DNA binding"/>
    <property type="evidence" value="ECO:0007669"/>
    <property type="project" value="InterPro"/>
</dbReference>
<dbReference type="Proteomes" id="UP001141619">
    <property type="component" value="Unassembled WGS sequence"/>
</dbReference>
<dbReference type="PROSITE" id="PS50943">
    <property type="entry name" value="HTH_CROC1"/>
    <property type="match status" value="1"/>
</dbReference>
<evidence type="ECO:0000313" key="3">
    <source>
        <dbReference type="Proteomes" id="UP001141619"/>
    </source>
</evidence>
<evidence type="ECO:0000259" key="1">
    <source>
        <dbReference type="PROSITE" id="PS50943"/>
    </source>
</evidence>
<dbReference type="AlphaFoldDB" id="A0A9X3TVL9"/>
<proteinExistence type="predicted"/>
<name>A0A9X3TVL9_9PROT</name>
<evidence type="ECO:0000313" key="2">
    <source>
        <dbReference type="EMBL" id="MDA5192518.1"/>
    </source>
</evidence>
<reference evidence="2" key="1">
    <citation type="submission" date="2022-08" db="EMBL/GenBank/DDBJ databases">
        <authorList>
            <person name="Vandamme P."/>
            <person name="Hettiarachchi A."/>
            <person name="Peeters C."/>
            <person name="Cnockaert M."/>
            <person name="Carlier A."/>
        </authorList>
    </citation>
    <scope>NUCLEOTIDE SEQUENCE</scope>
    <source>
        <strain evidence="2">LMG 31809</strain>
    </source>
</reference>
<dbReference type="Gene3D" id="1.10.260.40">
    <property type="entry name" value="lambda repressor-like DNA-binding domains"/>
    <property type="match status" value="1"/>
</dbReference>
<dbReference type="SUPFAM" id="SSF47413">
    <property type="entry name" value="lambda repressor-like DNA-binding domains"/>
    <property type="match status" value="1"/>
</dbReference>
<dbReference type="EMBL" id="JANWOI010000001">
    <property type="protein sequence ID" value="MDA5192518.1"/>
    <property type="molecule type" value="Genomic_DNA"/>
</dbReference>
<protein>
    <submittedName>
        <fullName evidence="2">Helix-turn-helix domain-containing protein</fullName>
    </submittedName>
</protein>
<dbReference type="InterPro" id="IPR010982">
    <property type="entry name" value="Lambda_DNA-bd_dom_sf"/>
</dbReference>
<dbReference type="SMART" id="SM00530">
    <property type="entry name" value="HTH_XRE"/>
    <property type="match status" value="1"/>
</dbReference>
<accession>A0A9X3TVL9</accession>